<comment type="caution">
    <text evidence="1">The sequence shown here is derived from an EMBL/GenBank/DDBJ whole genome shotgun (WGS) entry which is preliminary data.</text>
</comment>
<dbReference type="Proteomes" id="UP001596152">
    <property type="component" value="Unassembled WGS sequence"/>
</dbReference>
<dbReference type="PROSITE" id="PS51257">
    <property type="entry name" value="PROKAR_LIPOPROTEIN"/>
    <property type="match status" value="1"/>
</dbReference>
<protein>
    <recommendedName>
        <fullName evidence="3">DUF4251 domain-containing protein</fullName>
    </recommendedName>
</protein>
<accession>A0ABW0FM84</accession>
<dbReference type="EMBL" id="JBHSLF010000001">
    <property type="protein sequence ID" value="MFC5342301.1"/>
    <property type="molecule type" value="Genomic_DNA"/>
</dbReference>
<gene>
    <name evidence="1" type="ORF">ACFPIE_00120</name>
</gene>
<evidence type="ECO:0008006" key="3">
    <source>
        <dbReference type="Google" id="ProtNLM"/>
    </source>
</evidence>
<reference evidence="2" key="1">
    <citation type="journal article" date="2019" name="Int. J. Syst. Evol. Microbiol.">
        <title>The Global Catalogue of Microorganisms (GCM) 10K type strain sequencing project: providing services to taxonomists for standard genome sequencing and annotation.</title>
        <authorList>
            <consortium name="The Broad Institute Genomics Platform"/>
            <consortium name="The Broad Institute Genome Sequencing Center for Infectious Disease"/>
            <person name="Wu L."/>
            <person name="Ma J."/>
        </authorList>
    </citation>
    <scope>NUCLEOTIDE SEQUENCE [LARGE SCALE GENOMIC DNA]</scope>
    <source>
        <strain evidence="2">JCM 12125</strain>
    </source>
</reference>
<evidence type="ECO:0000313" key="2">
    <source>
        <dbReference type="Proteomes" id="UP001596152"/>
    </source>
</evidence>
<sequence length="176" mass="18226">MKTVGLLAAVGLSLAACEFVNAPSRPAEPGGDAARPAASAFAHSHSDDISGYYRASGVSAGDLTLAQVFVGQTQEFEAWEAGRRSTTFAPVMVELTRGGETLRVLPTRYSVSDGRVSMQGTAPGVGEVSVDLRLDKGALATARRNLGGSDEATMTGSVRIGGRSFSGVKLNWYGGD</sequence>
<evidence type="ECO:0000313" key="1">
    <source>
        <dbReference type="EMBL" id="MFC5342301.1"/>
    </source>
</evidence>
<organism evidence="1 2">
    <name type="scientific">Brevundimonas staleyi</name>
    <dbReference type="NCBI Taxonomy" id="74326"/>
    <lineage>
        <taxon>Bacteria</taxon>
        <taxon>Pseudomonadati</taxon>
        <taxon>Pseudomonadota</taxon>
        <taxon>Alphaproteobacteria</taxon>
        <taxon>Caulobacterales</taxon>
        <taxon>Caulobacteraceae</taxon>
        <taxon>Brevundimonas</taxon>
    </lineage>
</organism>
<keyword evidence="2" id="KW-1185">Reference proteome</keyword>
<dbReference type="RefSeq" id="WP_374036371.1">
    <property type="nucleotide sequence ID" value="NZ_CP169082.1"/>
</dbReference>
<proteinExistence type="predicted"/>
<name>A0ABW0FM84_9CAUL</name>